<comment type="similarity">
    <text evidence="2">Belongs to the major facilitator superfamily. Set transporter family.</text>
</comment>
<dbReference type="SUPFAM" id="SSF103473">
    <property type="entry name" value="MFS general substrate transporter"/>
    <property type="match status" value="1"/>
</dbReference>
<evidence type="ECO:0000256" key="5">
    <source>
        <dbReference type="ARBA" id="ARBA00022597"/>
    </source>
</evidence>
<feature type="transmembrane region" description="Helical" evidence="9">
    <location>
        <begin position="143"/>
        <end position="166"/>
    </location>
</feature>
<dbReference type="RefSeq" id="WP_303493352.1">
    <property type="nucleotide sequence ID" value="NZ_JAUOPB010000011.1"/>
</dbReference>
<keyword evidence="3" id="KW-0813">Transport</keyword>
<evidence type="ECO:0000256" key="6">
    <source>
        <dbReference type="ARBA" id="ARBA00022692"/>
    </source>
</evidence>
<dbReference type="PROSITE" id="PS50850">
    <property type="entry name" value="MFS"/>
    <property type="match status" value="1"/>
</dbReference>
<comment type="subcellular location">
    <subcellularLocation>
        <location evidence="1">Cell membrane</location>
        <topology evidence="1">Multi-pass membrane protein</topology>
    </subcellularLocation>
</comment>
<dbReference type="AlphaFoldDB" id="A0AAW7X879"/>
<dbReference type="InterPro" id="IPR011701">
    <property type="entry name" value="MFS"/>
</dbReference>
<keyword evidence="5" id="KW-0762">Sugar transport</keyword>
<feature type="domain" description="Major facilitator superfamily (MFS) profile" evidence="10">
    <location>
        <begin position="10"/>
        <end position="387"/>
    </location>
</feature>
<feature type="transmembrane region" description="Helical" evidence="9">
    <location>
        <begin position="363"/>
        <end position="384"/>
    </location>
</feature>
<evidence type="ECO:0000256" key="3">
    <source>
        <dbReference type="ARBA" id="ARBA00022448"/>
    </source>
</evidence>
<proteinExistence type="inferred from homology"/>
<accession>A0AAW7X879</accession>
<dbReference type="Pfam" id="PF07690">
    <property type="entry name" value="MFS_1"/>
    <property type="match status" value="1"/>
</dbReference>
<evidence type="ECO:0000256" key="2">
    <source>
        <dbReference type="ARBA" id="ARBA00006523"/>
    </source>
</evidence>
<protein>
    <submittedName>
        <fullName evidence="11">Sugar efflux transporter</fullName>
    </submittedName>
</protein>
<sequence>MKRLTLYSGPAFTCYFMSFVVGLLFALVMPTLSVLVAKGLGVRPFLVGVFFVAMAASSIVFSHMLATWSDKVNDRRPLIMAGMLFGAASCLVFAFSSNYWVLLTLGSTLFSLSFAFTSQMFAHAREFADQRLTLGQNTLFNSIVRAGIAVAWVSGPPIGFALYNYLGIQWHYTYVAIAYIAAGLLAWLALPQAEKFDTSALAPIPASHKQQVVIAIIAFAFLYACNQTYLISLPLYLPEHLGLDSSYAGWIMGTAAALEIPIMIFGGWLGTRYPLIALIRIGGLCAAALYLGIWNATALWQLFVLQLLNAVFIGFVAGLGMTWFQDMMPGKAGAASALYLNANNIGNLLGSLVIAVFAEALGYRHIFLIMIAIAACAVVTLSLLDKR</sequence>
<evidence type="ECO:0000313" key="11">
    <source>
        <dbReference type="EMBL" id="MDO6423790.1"/>
    </source>
</evidence>
<dbReference type="InterPro" id="IPR020846">
    <property type="entry name" value="MFS_dom"/>
</dbReference>
<dbReference type="PANTHER" id="PTHR23535">
    <property type="entry name" value="SUGAR EFFLUX TRANSPORTER A-RELATED"/>
    <property type="match status" value="1"/>
</dbReference>
<dbReference type="Proteomes" id="UP001169760">
    <property type="component" value="Unassembled WGS sequence"/>
</dbReference>
<evidence type="ECO:0000259" key="10">
    <source>
        <dbReference type="PROSITE" id="PS50850"/>
    </source>
</evidence>
<evidence type="ECO:0000256" key="1">
    <source>
        <dbReference type="ARBA" id="ARBA00004651"/>
    </source>
</evidence>
<feature type="transmembrane region" description="Helical" evidence="9">
    <location>
        <begin position="212"/>
        <end position="235"/>
    </location>
</feature>
<evidence type="ECO:0000256" key="7">
    <source>
        <dbReference type="ARBA" id="ARBA00022989"/>
    </source>
</evidence>
<keyword evidence="6 9" id="KW-0812">Transmembrane</keyword>
<evidence type="ECO:0000256" key="9">
    <source>
        <dbReference type="SAM" id="Phobius"/>
    </source>
</evidence>
<dbReference type="GO" id="GO:0005886">
    <property type="term" value="C:plasma membrane"/>
    <property type="evidence" value="ECO:0007669"/>
    <property type="project" value="UniProtKB-SubCell"/>
</dbReference>
<feature type="transmembrane region" description="Helical" evidence="9">
    <location>
        <begin position="172"/>
        <end position="191"/>
    </location>
</feature>
<feature type="transmembrane region" description="Helical" evidence="9">
    <location>
        <begin position="336"/>
        <end position="357"/>
    </location>
</feature>
<feature type="transmembrane region" description="Helical" evidence="9">
    <location>
        <begin position="78"/>
        <end position="95"/>
    </location>
</feature>
<keyword evidence="4" id="KW-1003">Cell membrane</keyword>
<feature type="transmembrane region" description="Helical" evidence="9">
    <location>
        <begin position="45"/>
        <end position="66"/>
    </location>
</feature>
<feature type="transmembrane region" description="Helical" evidence="9">
    <location>
        <begin position="299"/>
        <end position="324"/>
    </location>
</feature>
<reference evidence="11" key="1">
    <citation type="submission" date="2023-07" db="EMBL/GenBank/DDBJ databases">
        <title>Genome content predicts the carbon catabolic preferences of heterotrophic bacteria.</title>
        <authorList>
            <person name="Gralka M."/>
        </authorList>
    </citation>
    <scope>NUCLEOTIDE SEQUENCE</scope>
    <source>
        <strain evidence="11">I3M17_2</strain>
    </source>
</reference>
<dbReference type="CDD" id="cd17471">
    <property type="entry name" value="MFS_Set"/>
    <property type="match status" value="1"/>
</dbReference>
<evidence type="ECO:0000256" key="8">
    <source>
        <dbReference type="ARBA" id="ARBA00023136"/>
    </source>
</evidence>
<keyword evidence="7 9" id="KW-1133">Transmembrane helix</keyword>
<dbReference type="GO" id="GO:0022857">
    <property type="term" value="F:transmembrane transporter activity"/>
    <property type="evidence" value="ECO:0007669"/>
    <property type="project" value="InterPro"/>
</dbReference>
<name>A0AAW7X879_9GAMM</name>
<keyword evidence="8 9" id="KW-0472">Membrane</keyword>
<feature type="transmembrane region" description="Helical" evidence="9">
    <location>
        <begin position="101"/>
        <end position="122"/>
    </location>
</feature>
<evidence type="ECO:0000256" key="4">
    <source>
        <dbReference type="ARBA" id="ARBA00022475"/>
    </source>
</evidence>
<dbReference type="Gene3D" id="1.20.1250.20">
    <property type="entry name" value="MFS general substrate transporter like domains"/>
    <property type="match status" value="2"/>
</dbReference>
<feature type="transmembrane region" description="Helical" evidence="9">
    <location>
        <begin position="275"/>
        <end position="293"/>
    </location>
</feature>
<feature type="transmembrane region" description="Helical" evidence="9">
    <location>
        <begin position="247"/>
        <end position="268"/>
    </location>
</feature>
<gene>
    <name evidence="11" type="ORF">Q4521_15005</name>
</gene>
<evidence type="ECO:0000313" key="12">
    <source>
        <dbReference type="Proteomes" id="UP001169760"/>
    </source>
</evidence>
<comment type="caution">
    <text evidence="11">The sequence shown here is derived from an EMBL/GenBank/DDBJ whole genome shotgun (WGS) entry which is preliminary data.</text>
</comment>
<feature type="transmembrane region" description="Helical" evidence="9">
    <location>
        <begin position="12"/>
        <end position="33"/>
    </location>
</feature>
<dbReference type="PANTHER" id="PTHR23535:SF2">
    <property type="entry name" value="SUGAR EFFLUX TRANSPORTER A-RELATED"/>
    <property type="match status" value="1"/>
</dbReference>
<dbReference type="InterPro" id="IPR036259">
    <property type="entry name" value="MFS_trans_sf"/>
</dbReference>
<organism evidence="11 12">
    <name type="scientific">Saccharophagus degradans</name>
    <dbReference type="NCBI Taxonomy" id="86304"/>
    <lineage>
        <taxon>Bacteria</taxon>
        <taxon>Pseudomonadati</taxon>
        <taxon>Pseudomonadota</taxon>
        <taxon>Gammaproteobacteria</taxon>
        <taxon>Cellvibrionales</taxon>
        <taxon>Cellvibrionaceae</taxon>
        <taxon>Saccharophagus</taxon>
    </lineage>
</organism>
<dbReference type="EMBL" id="JAUOPB010000011">
    <property type="protein sequence ID" value="MDO6423790.1"/>
    <property type="molecule type" value="Genomic_DNA"/>
</dbReference>